<dbReference type="AlphaFoldDB" id="A0A8S9JX66"/>
<organism evidence="2">
    <name type="scientific">Brassica cretica</name>
    <name type="common">Mustard</name>
    <dbReference type="NCBI Taxonomy" id="69181"/>
    <lineage>
        <taxon>Eukaryota</taxon>
        <taxon>Viridiplantae</taxon>
        <taxon>Streptophyta</taxon>
        <taxon>Embryophyta</taxon>
        <taxon>Tracheophyta</taxon>
        <taxon>Spermatophyta</taxon>
        <taxon>Magnoliopsida</taxon>
        <taxon>eudicotyledons</taxon>
        <taxon>Gunneridae</taxon>
        <taxon>Pentapetalae</taxon>
        <taxon>rosids</taxon>
        <taxon>malvids</taxon>
        <taxon>Brassicales</taxon>
        <taxon>Brassicaceae</taxon>
        <taxon>Brassiceae</taxon>
        <taxon>Brassica</taxon>
    </lineage>
</organism>
<proteinExistence type="predicted"/>
<gene>
    <name evidence="2" type="ORF">F2Q70_00035500</name>
</gene>
<protein>
    <submittedName>
        <fullName evidence="2">Uncharacterized protein</fullName>
    </submittedName>
</protein>
<reference evidence="2" key="1">
    <citation type="submission" date="2019-12" db="EMBL/GenBank/DDBJ databases">
        <title>Genome sequencing and annotation of Brassica cretica.</title>
        <authorList>
            <person name="Studholme D.J."/>
            <person name="Sarris P.F."/>
        </authorList>
    </citation>
    <scope>NUCLEOTIDE SEQUENCE</scope>
    <source>
        <strain evidence="2">PFS-102/07</strain>
        <tissue evidence="2">Leaf</tissue>
    </source>
</reference>
<dbReference type="EMBL" id="QGKY02000246">
    <property type="protein sequence ID" value="KAF2586541.1"/>
    <property type="molecule type" value="Genomic_DNA"/>
</dbReference>
<sequence length="85" mass="9994">MMRRHQTFKTTIQERDLKETTRIACGSALTPVMLREMTTDGNPVKHPVILKNYRNLMKPTIRGDTKSLLHQANTERRKEKWKTSK</sequence>
<name>A0A8S9JX66_BRACR</name>
<feature type="region of interest" description="Disordered" evidence="1">
    <location>
        <begin position="65"/>
        <end position="85"/>
    </location>
</feature>
<accession>A0A8S9JX66</accession>
<evidence type="ECO:0000313" key="2">
    <source>
        <dbReference type="EMBL" id="KAF2586541.1"/>
    </source>
</evidence>
<comment type="caution">
    <text evidence="2">The sequence shown here is derived from an EMBL/GenBank/DDBJ whole genome shotgun (WGS) entry which is preliminary data.</text>
</comment>
<evidence type="ECO:0000256" key="1">
    <source>
        <dbReference type="SAM" id="MobiDB-lite"/>
    </source>
</evidence>